<evidence type="ECO:0000313" key="3">
    <source>
        <dbReference type="WBParaSite" id="MCU_004495-RA"/>
    </source>
</evidence>
<evidence type="ECO:0000256" key="1">
    <source>
        <dbReference type="SAM" id="MobiDB-lite"/>
    </source>
</evidence>
<feature type="region of interest" description="Disordered" evidence="1">
    <location>
        <begin position="345"/>
        <end position="379"/>
    </location>
</feature>
<dbReference type="AlphaFoldDB" id="A0A5K3F305"/>
<feature type="transmembrane region" description="Helical" evidence="2">
    <location>
        <begin position="6"/>
        <end position="33"/>
    </location>
</feature>
<name>A0A5K3F305_MESCO</name>
<reference evidence="3" key="1">
    <citation type="submission" date="2019-11" db="UniProtKB">
        <authorList>
            <consortium name="WormBaseParasite"/>
        </authorList>
    </citation>
    <scope>IDENTIFICATION</scope>
</reference>
<keyword evidence="2" id="KW-0812">Transmembrane</keyword>
<evidence type="ECO:0000256" key="2">
    <source>
        <dbReference type="SAM" id="Phobius"/>
    </source>
</evidence>
<protein>
    <submittedName>
        <fullName evidence="3">Transmembrane protein</fullName>
    </submittedName>
</protein>
<organism evidence="3">
    <name type="scientific">Mesocestoides corti</name>
    <name type="common">Flatworm</name>
    <dbReference type="NCBI Taxonomy" id="53468"/>
    <lineage>
        <taxon>Eukaryota</taxon>
        <taxon>Metazoa</taxon>
        <taxon>Spiralia</taxon>
        <taxon>Lophotrochozoa</taxon>
        <taxon>Platyhelminthes</taxon>
        <taxon>Cestoda</taxon>
        <taxon>Eucestoda</taxon>
        <taxon>Cyclophyllidea</taxon>
        <taxon>Mesocestoididae</taxon>
        <taxon>Mesocestoides</taxon>
    </lineage>
</organism>
<keyword evidence="2" id="KW-0472">Membrane</keyword>
<keyword evidence="2" id="KW-1133">Transmembrane helix</keyword>
<sequence length="379" mass="42225">MDVLLFLVYVLFAALYLAVKGLVKAVLVSVTWVTSKILLRFRRLCREIVGAVDTSWIPCSYFASVCDNEVPPATRLVEGPRLSKTDVCQVEVLEATPESCKAFQPDTRRLCQQNIHMVRKDFFKIAGNQMPLCHSHPSQSPSPFYTRVRLAGVRYVVEPRVSTVQSAATSIAKCSTITTFASVKENRSLATKHILIEEIKLVEHSGGTANTTSAFTQFTRFFTRFRVDRRNMANVPTGAGGNLWAVSRTASGQRDSIPVYSVFTVVHKYIVRVVLMALLPVSANDQHNEIPFASRTKNHAADAGHVVIDSQKSHHTTAKGPTTQYCSVTGIVWSDPFHKLPQRKFTSAHKHEQRHTPSTSSAVLHKHVTSTHKHSDKFD</sequence>
<feature type="compositionally biased region" description="Basic residues" evidence="1">
    <location>
        <begin position="364"/>
        <end position="379"/>
    </location>
</feature>
<accession>A0A5K3F305</accession>
<proteinExistence type="predicted"/>
<dbReference type="WBParaSite" id="MCU_004495-RA">
    <property type="protein sequence ID" value="MCU_004495-RA"/>
    <property type="gene ID" value="MCU_004495"/>
</dbReference>